<keyword evidence="6" id="KW-0503">Monooxygenase</keyword>
<dbReference type="PANTHER" id="PTHR23023">
    <property type="entry name" value="DIMETHYLANILINE MONOOXYGENASE"/>
    <property type="match status" value="1"/>
</dbReference>
<keyword evidence="5" id="KW-0560">Oxidoreductase</keyword>
<dbReference type="GO" id="GO:0050660">
    <property type="term" value="F:flavin adenine dinucleotide binding"/>
    <property type="evidence" value="ECO:0007669"/>
    <property type="project" value="InterPro"/>
</dbReference>
<evidence type="ECO:0000256" key="3">
    <source>
        <dbReference type="ARBA" id="ARBA00022827"/>
    </source>
</evidence>
<evidence type="ECO:0000256" key="1">
    <source>
        <dbReference type="ARBA" id="ARBA00009183"/>
    </source>
</evidence>
<reference evidence="6 7" key="1">
    <citation type="submission" date="2018-03" db="EMBL/GenBank/DDBJ databases">
        <title>Cross-interface Injection: A General Nanoliter Liquid Handling Method Applied to Single Cells Genome Amplification Automated Nanoliter Liquid Handling Applied to Single Cell Multiple Displacement Amplification.</title>
        <authorList>
            <person name="Yun J."/>
            <person name="Xu P."/>
            <person name="Xu J."/>
            <person name="Dai X."/>
            <person name="Wang Y."/>
            <person name="Zheng X."/>
            <person name="Cao C."/>
            <person name="Yi Q."/>
            <person name="Zhu Y."/>
            <person name="Wang L."/>
            <person name="Dong Z."/>
            <person name="Huang Y."/>
            <person name="Huang L."/>
            <person name="Du W."/>
        </authorList>
    </citation>
    <scope>NUCLEOTIDE SEQUENCE [LARGE SCALE GENOMIC DNA]</scope>
    <source>
        <strain evidence="6 7">A12-4</strain>
    </source>
</reference>
<keyword evidence="3" id="KW-0274">FAD</keyword>
<proteinExistence type="inferred from homology"/>
<dbReference type="Proteomes" id="UP000242087">
    <property type="component" value="Unassembled WGS sequence"/>
</dbReference>
<dbReference type="PIRSF" id="PIRSF000332">
    <property type="entry name" value="FMO"/>
    <property type="match status" value="1"/>
</dbReference>
<comment type="caution">
    <text evidence="6">The sequence shown here is derived from an EMBL/GenBank/DDBJ whole genome shotgun (WGS) entry which is preliminary data.</text>
</comment>
<dbReference type="InterPro" id="IPR000960">
    <property type="entry name" value="Flavin_mOase"/>
</dbReference>
<dbReference type="InterPro" id="IPR050346">
    <property type="entry name" value="FMO-like"/>
</dbReference>
<dbReference type="AlphaFoldDB" id="A0A2T4D7B8"/>
<dbReference type="InterPro" id="IPR020946">
    <property type="entry name" value="Flavin_mOase-like"/>
</dbReference>
<organism evidence="6 7">
    <name type="scientific">Pseudidiomarina aestuarii</name>
    <dbReference type="NCBI Taxonomy" id="624146"/>
    <lineage>
        <taxon>Bacteria</taxon>
        <taxon>Pseudomonadati</taxon>
        <taxon>Pseudomonadota</taxon>
        <taxon>Gammaproteobacteria</taxon>
        <taxon>Alteromonadales</taxon>
        <taxon>Idiomarinaceae</taxon>
        <taxon>Pseudidiomarina</taxon>
    </lineage>
</organism>
<evidence type="ECO:0000313" key="7">
    <source>
        <dbReference type="Proteomes" id="UP000242087"/>
    </source>
</evidence>
<dbReference type="GO" id="GO:0004499">
    <property type="term" value="F:N,N-dimethylaniline monooxygenase activity"/>
    <property type="evidence" value="ECO:0007669"/>
    <property type="project" value="InterPro"/>
</dbReference>
<evidence type="ECO:0000256" key="4">
    <source>
        <dbReference type="ARBA" id="ARBA00022857"/>
    </source>
</evidence>
<evidence type="ECO:0000313" key="6">
    <source>
        <dbReference type="EMBL" id="PTB89704.1"/>
    </source>
</evidence>
<protein>
    <submittedName>
        <fullName evidence="6">Monooxygenase</fullName>
    </submittedName>
</protein>
<dbReference type="PRINTS" id="PR00370">
    <property type="entry name" value="FMOXYGENASE"/>
</dbReference>
<evidence type="ECO:0000256" key="2">
    <source>
        <dbReference type="ARBA" id="ARBA00022630"/>
    </source>
</evidence>
<dbReference type="Gene3D" id="3.50.50.60">
    <property type="entry name" value="FAD/NAD(P)-binding domain"/>
    <property type="match status" value="1"/>
</dbReference>
<dbReference type="SUPFAM" id="SSF51905">
    <property type="entry name" value="FAD/NAD(P)-binding domain"/>
    <property type="match status" value="2"/>
</dbReference>
<gene>
    <name evidence="6" type="ORF">C9927_01490</name>
</gene>
<evidence type="ECO:0000256" key="5">
    <source>
        <dbReference type="ARBA" id="ARBA00023002"/>
    </source>
</evidence>
<dbReference type="Pfam" id="PF00743">
    <property type="entry name" value="FMO-like"/>
    <property type="match status" value="1"/>
</dbReference>
<comment type="similarity">
    <text evidence="1">Belongs to the FMO family.</text>
</comment>
<dbReference type="GO" id="GO:0050661">
    <property type="term" value="F:NADP binding"/>
    <property type="evidence" value="ECO:0007669"/>
    <property type="project" value="InterPro"/>
</dbReference>
<name>A0A2T4D7B8_9GAMM</name>
<dbReference type="InterPro" id="IPR036188">
    <property type="entry name" value="FAD/NAD-bd_sf"/>
</dbReference>
<dbReference type="EMBL" id="PYVF01000011">
    <property type="protein sequence ID" value="PTB89704.1"/>
    <property type="molecule type" value="Genomic_DNA"/>
</dbReference>
<sequence>MNPCVVIGAGPMGLCTVRRLKEQNLAVVGLEAHADVGGLWDIDSPTSTMYDSAHLISSKCMTEFNDFPMADHVATYPKHDELKVYFQDYARHFGLYEHYRFNSTVEKIEPECDQWRVHYRQHGELQTQLASAVLLANGTLHHPNRLQLEGSFNGEMMHSCDYRSADIFAGKRVLIIGCGNSGCDIAVDAVHRAKSVDMVVRRGYYFLPKFVAGRPIDTLGGKIKLPTRLKQTIDGLLVRLLSGKPSRYGLPDPDYRMYESHPVINTLFLHHIGHGDIKVRPGIEQLTDTGATFKDGTSGDYDLILQATGYKLHYPFIDAKHLNWNGHAPQLYLNIFNPQHPNLFVMGMVEAAGLGWQGRDDQAQLVAAVIRQQRDNPEQADAFFQRAQAHAEQRIDGGMHYLELERMAYYVHKDTYLKALAHEMKRVGHEA</sequence>
<accession>A0A2T4D7B8</accession>
<keyword evidence="4" id="KW-0521">NADP</keyword>
<keyword evidence="2" id="KW-0285">Flavoprotein</keyword>